<comment type="cofactor">
    <cofactor evidence="6">
        <name>Mg(2+)</name>
        <dbReference type="ChEBI" id="CHEBI:18420"/>
    </cofactor>
    <cofactor evidence="6">
        <name>Mn(2+)</name>
        <dbReference type="ChEBI" id="CHEBI:29035"/>
    </cofactor>
</comment>
<evidence type="ECO:0000256" key="3">
    <source>
        <dbReference type="ARBA" id="ARBA00022842"/>
    </source>
</evidence>
<evidence type="ECO:0000256" key="1">
    <source>
        <dbReference type="ARBA" id="ARBA00022679"/>
    </source>
</evidence>
<dbReference type="HAMAP" id="MF_01659">
    <property type="entry name" value="MenD"/>
    <property type="match status" value="1"/>
</dbReference>
<reference evidence="9 10" key="1">
    <citation type="submission" date="2019-03" db="EMBL/GenBank/DDBJ databases">
        <title>Flavobacterium LB-D12 sp. nov., isolated from arctic soil.</title>
        <authorList>
            <person name="Chaudhary D.K."/>
        </authorList>
    </citation>
    <scope>NUCLEOTIDE SEQUENCE [LARGE SCALE GENOMIC DNA]</scope>
    <source>
        <strain evidence="9 10">LB-D12</strain>
    </source>
</reference>
<dbReference type="GO" id="GO:0030145">
    <property type="term" value="F:manganese ion binding"/>
    <property type="evidence" value="ECO:0007669"/>
    <property type="project" value="UniProtKB-UniRule"/>
</dbReference>
<dbReference type="PANTHER" id="PTHR42916">
    <property type="entry name" value="2-SUCCINYL-5-ENOLPYRUVYL-6-HYDROXY-3-CYCLOHEXENE-1-CARBOXYLATE SYNTHASE"/>
    <property type="match status" value="1"/>
</dbReference>
<evidence type="ECO:0000256" key="6">
    <source>
        <dbReference type="HAMAP-Rule" id="MF_01659"/>
    </source>
</evidence>
<evidence type="ECO:0000256" key="2">
    <source>
        <dbReference type="ARBA" id="ARBA00022723"/>
    </source>
</evidence>
<feature type="domain" description="Thiamine pyrophosphate enzyme N-terminal TPP-binding" evidence="8">
    <location>
        <begin position="8"/>
        <end position="116"/>
    </location>
</feature>
<dbReference type="Pfam" id="PF02775">
    <property type="entry name" value="TPP_enzyme_C"/>
    <property type="match status" value="1"/>
</dbReference>
<dbReference type="InterPro" id="IPR012001">
    <property type="entry name" value="Thiamin_PyroP_enz_TPP-bd_dom"/>
</dbReference>
<dbReference type="RefSeq" id="WP_132064836.1">
    <property type="nucleotide sequence ID" value="NZ_SMFN01000002.1"/>
</dbReference>
<dbReference type="InterPro" id="IPR011766">
    <property type="entry name" value="TPP_enzyme_TPP-bd"/>
</dbReference>
<dbReference type="SUPFAM" id="SSF52518">
    <property type="entry name" value="Thiamin diphosphate-binding fold (THDP-binding)"/>
    <property type="match status" value="2"/>
</dbReference>
<gene>
    <name evidence="6 9" type="primary">menD</name>
    <name evidence="9" type="ORF">E0F91_02830</name>
</gene>
<dbReference type="PIRSF" id="PIRSF004983">
    <property type="entry name" value="MenD"/>
    <property type="match status" value="1"/>
</dbReference>
<dbReference type="AlphaFoldDB" id="A0A4R5D1W3"/>
<proteinExistence type="inferred from homology"/>
<comment type="cofactor">
    <cofactor evidence="6">
        <name>thiamine diphosphate</name>
        <dbReference type="ChEBI" id="CHEBI:58937"/>
    </cofactor>
    <text evidence="6">Binds 1 thiamine pyrophosphate per subunit.</text>
</comment>
<evidence type="ECO:0000313" key="10">
    <source>
        <dbReference type="Proteomes" id="UP000294644"/>
    </source>
</evidence>
<name>A0A4R5D1W3_9FLAO</name>
<keyword evidence="5 6" id="KW-0464">Manganese</keyword>
<keyword evidence="2 6" id="KW-0479">Metal-binding</keyword>
<comment type="catalytic activity">
    <reaction evidence="6">
        <text>isochorismate + 2-oxoglutarate + H(+) = 5-enolpyruvoyl-6-hydroxy-2-succinyl-cyclohex-3-ene-1-carboxylate + CO2</text>
        <dbReference type="Rhea" id="RHEA:25593"/>
        <dbReference type="ChEBI" id="CHEBI:15378"/>
        <dbReference type="ChEBI" id="CHEBI:16526"/>
        <dbReference type="ChEBI" id="CHEBI:16810"/>
        <dbReference type="ChEBI" id="CHEBI:29780"/>
        <dbReference type="ChEBI" id="CHEBI:58818"/>
        <dbReference type="EC" id="2.2.1.9"/>
    </reaction>
</comment>
<dbReference type="Gene3D" id="3.40.50.970">
    <property type="match status" value="2"/>
</dbReference>
<comment type="function">
    <text evidence="6">Catalyzes the thiamine diphosphate-dependent decarboxylation of 2-oxoglutarate and the subsequent addition of the resulting succinic semialdehyde-thiamine pyrophosphate anion to isochorismate to yield 2-succinyl-5-enolpyruvyl-6-hydroxy-3-cyclohexene-1-carboxylate (SEPHCHC).</text>
</comment>
<dbReference type="GO" id="GO:0000287">
    <property type="term" value="F:magnesium ion binding"/>
    <property type="evidence" value="ECO:0007669"/>
    <property type="project" value="UniProtKB-UniRule"/>
</dbReference>
<comment type="similarity">
    <text evidence="6">Belongs to the TPP enzyme family. MenD subfamily.</text>
</comment>
<evidence type="ECO:0000259" key="7">
    <source>
        <dbReference type="Pfam" id="PF02775"/>
    </source>
</evidence>
<dbReference type="Gene3D" id="3.40.50.1220">
    <property type="entry name" value="TPP-binding domain"/>
    <property type="match status" value="1"/>
</dbReference>
<dbReference type="UniPathway" id="UPA01057">
    <property type="reaction ID" value="UER00164"/>
</dbReference>
<evidence type="ECO:0000259" key="8">
    <source>
        <dbReference type="Pfam" id="PF02776"/>
    </source>
</evidence>
<dbReference type="EC" id="2.2.1.9" evidence="6"/>
<dbReference type="Pfam" id="PF02776">
    <property type="entry name" value="TPP_enzyme_N"/>
    <property type="match status" value="1"/>
</dbReference>
<comment type="subunit">
    <text evidence="6">Homodimer.</text>
</comment>
<organism evidence="9 10">
    <name type="scientific">Flavobacterium sandaracinum</name>
    <dbReference type="NCBI Taxonomy" id="2541733"/>
    <lineage>
        <taxon>Bacteria</taxon>
        <taxon>Pseudomonadati</taxon>
        <taxon>Bacteroidota</taxon>
        <taxon>Flavobacteriia</taxon>
        <taxon>Flavobacteriales</taxon>
        <taxon>Flavobacteriaceae</taxon>
        <taxon>Flavobacterium</taxon>
    </lineage>
</organism>
<protein>
    <recommendedName>
        <fullName evidence="6">2-succinyl-5-enolpyruvyl-6-hydroxy-3-cyclohexene-1-carboxylate synthase</fullName>
        <shortName evidence="6">SEPHCHC synthase</shortName>
        <ecNumber evidence="6">2.2.1.9</ecNumber>
    </recommendedName>
    <alternativeName>
        <fullName evidence="6">Menaquinone biosynthesis protein MenD</fullName>
    </alternativeName>
</protein>
<dbReference type="OrthoDB" id="9791859at2"/>
<dbReference type="Proteomes" id="UP000294644">
    <property type="component" value="Unassembled WGS sequence"/>
</dbReference>
<dbReference type="CDD" id="cd02009">
    <property type="entry name" value="TPP_SHCHC_synthase"/>
    <property type="match status" value="1"/>
</dbReference>
<accession>A0A4R5D1W3</accession>
<evidence type="ECO:0000256" key="4">
    <source>
        <dbReference type="ARBA" id="ARBA00023052"/>
    </source>
</evidence>
<comment type="pathway">
    <text evidence="6">Quinol/quinone metabolism; menaquinone biosynthesis.</text>
</comment>
<dbReference type="NCBIfam" id="TIGR00173">
    <property type="entry name" value="menD"/>
    <property type="match status" value="1"/>
</dbReference>
<dbReference type="InterPro" id="IPR029061">
    <property type="entry name" value="THDP-binding"/>
</dbReference>
<keyword evidence="4 6" id="KW-0786">Thiamine pyrophosphate</keyword>
<keyword evidence="3 6" id="KW-0460">Magnesium</keyword>
<dbReference type="InterPro" id="IPR004433">
    <property type="entry name" value="MenaQ_synth_MenD"/>
</dbReference>
<dbReference type="GO" id="GO:0009234">
    <property type="term" value="P:menaquinone biosynthetic process"/>
    <property type="evidence" value="ECO:0007669"/>
    <property type="project" value="UniProtKB-UniRule"/>
</dbReference>
<keyword evidence="6" id="KW-0474">Menaquinone biosynthesis</keyword>
<dbReference type="GO" id="GO:0070204">
    <property type="term" value="F:2-succinyl-5-enolpyruvyl-6-hydroxy-3-cyclohexene-1-carboxylic-acid synthase activity"/>
    <property type="evidence" value="ECO:0007669"/>
    <property type="project" value="UniProtKB-UniRule"/>
</dbReference>
<evidence type="ECO:0000256" key="5">
    <source>
        <dbReference type="ARBA" id="ARBA00023211"/>
    </source>
</evidence>
<dbReference type="GO" id="GO:0030976">
    <property type="term" value="F:thiamine pyrophosphate binding"/>
    <property type="evidence" value="ECO:0007669"/>
    <property type="project" value="UniProtKB-UniRule"/>
</dbReference>
<dbReference type="PANTHER" id="PTHR42916:SF1">
    <property type="entry name" value="PROTEIN PHYLLO, CHLOROPLASTIC"/>
    <property type="match status" value="1"/>
</dbReference>
<dbReference type="EMBL" id="SMFN01000002">
    <property type="protein sequence ID" value="TDE07242.1"/>
    <property type="molecule type" value="Genomic_DNA"/>
</dbReference>
<keyword evidence="1 6" id="KW-0808">Transferase</keyword>
<comment type="caution">
    <text evidence="9">The sequence shown here is derived from an EMBL/GenBank/DDBJ whole genome shotgun (WGS) entry which is preliminary data.</text>
</comment>
<comment type="pathway">
    <text evidence="6">Quinol/quinone metabolism; 1,4-dihydroxy-2-naphthoate biosynthesis; 1,4-dihydroxy-2-naphthoate from chorismate: step 2/7.</text>
</comment>
<evidence type="ECO:0000313" key="9">
    <source>
        <dbReference type="EMBL" id="TDE07242.1"/>
    </source>
</evidence>
<dbReference type="CDD" id="cd07037">
    <property type="entry name" value="TPP_PYR_MenD"/>
    <property type="match status" value="1"/>
</dbReference>
<keyword evidence="10" id="KW-1185">Reference proteome</keyword>
<feature type="domain" description="Thiamine pyrophosphate enzyme TPP-binding" evidence="7">
    <location>
        <begin position="396"/>
        <end position="534"/>
    </location>
</feature>
<sequence>MIYPKIPLAQSIIEICLAKGITTIIISPGSRNAPLTIGFVNNPAFQCYSIADERSAAFFALGIAQQTKQPVALVCTSGSALLNYYPAFAEAFYSQIPMIVISADRPQSKIDIGDGQTIRQENVFENHSLYNANLHEDVSIENDLKINEAINAAITQKGPVHINAPFEEPLYETVSELSVEVKTIASANVTQTISIEDVLEYATIWNNSTKKMILVGVNDPNVISENIIKAFAKDASVVVLTETTSNVHHATFINNIDTIITPFTNEDFENFRPEILVTFGGMVVSKRIKAFLRKYKPKHHWHIDNLRAYDTFGALTQHFEVDPNPFFDTFLPLTNAIESTYFQQLDAVKVLRKLKSDMYLDKIPFSDFKVFEKVIEGLPKNSQLQISNSSAIRYAQLIDIDPSIEVYCNRGTSGIDGSTSTAIGAAVVNNKQTVFITGDIGFLYDSNALWNNYIPKNFKIILINNGGGGIFRILPGHEESPVFNTFFETSHCLTAENLAKMYGFEYTIASDEVSLATSLTDLYAQNEKPSILEIFTPTLKNDSILLQYFKELI</sequence>
<dbReference type="UniPathway" id="UPA00079"/>